<dbReference type="OrthoDB" id="2678531at2"/>
<accession>A0A7X2IWQ9</accession>
<reference evidence="1 2" key="1">
    <citation type="submission" date="2019-11" db="EMBL/GenBank/DDBJ databases">
        <title>Bacillus lacus genome.</title>
        <authorList>
            <person name="Allen C.J."/>
            <person name="Newman J.D."/>
        </authorList>
    </citation>
    <scope>NUCLEOTIDE SEQUENCE [LARGE SCALE GENOMIC DNA]</scope>
    <source>
        <strain evidence="1 2">KCTC 33946</strain>
    </source>
</reference>
<keyword evidence="2" id="KW-1185">Reference proteome</keyword>
<comment type="caution">
    <text evidence="1">The sequence shown here is derived from an EMBL/GenBank/DDBJ whole genome shotgun (WGS) entry which is preliminary data.</text>
</comment>
<organism evidence="1 2">
    <name type="scientific">Metabacillus lacus</name>
    <dbReference type="NCBI Taxonomy" id="1983721"/>
    <lineage>
        <taxon>Bacteria</taxon>
        <taxon>Bacillati</taxon>
        <taxon>Bacillota</taxon>
        <taxon>Bacilli</taxon>
        <taxon>Bacillales</taxon>
        <taxon>Bacillaceae</taxon>
        <taxon>Metabacillus</taxon>
    </lineage>
</organism>
<dbReference type="RefSeq" id="WP_154306221.1">
    <property type="nucleotide sequence ID" value="NZ_WKKI01000003.1"/>
</dbReference>
<proteinExistence type="predicted"/>
<evidence type="ECO:0000313" key="1">
    <source>
        <dbReference type="EMBL" id="MRX71081.1"/>
    </source>
</evidence>
<dbReference type="AlphaFoldDB" id="A0A7X2IWQ9"/>
<evidence type="ECO:0000313" key="2">
    <source>
        <dbReference type="Proteomes" id="UP000448867"/>
    </source>
</evidence>
<evidence type="ECO:0008006" key="3">
    <source>
        <dbReference type="Google" id="ProtNLM"/>
    </source>
</evidence>
<sequence length="155" mass="17369">MYYQLKAAEEKDCGRLIDFINKAGVSSEGVEKSPDQFIILENGNHNIVACLGIEIIEGDGLLRTLVVSQHMDQAYILSLFQNILVLCKQKEVRNLYLITNKAAAVDLLYMLGFSTVSTKNLPSHMLQVKHVSKSTEVAGSIVMKKEVKENYQQSY</sequence>
<protein>
    <recommendedName>
        <fullName evidence="3">N-acetyltransferase domain-containing protein</fullName>
    </recommendedName>
</protein>
<dbReference type="Proteomes" id="UP000448867">
    <property type="component" value="Unassembled WGS sequence"/>
</dbReference>
<gene>
    <name evidence="1" type="ORF">GJU40_02715</name>
</gene>
<name>A0A7X2IWQ9_9BACI</name>
<dbReference type="Gene3D" id="3.40.630.30">
    <property type="match status" value="1"/>
</dbReference>
<dbReference type="EMBL" id="WKKI01000003">
    <property type="protein sequence ID" value="MRX71081.1"/>
    <property type="molecule type" value="Genomic_DNA"/>
</dbReference>